<dbReference type="Pfam" id="PF08241">
    <property type="entry name" value="Methyltransf_11"/>
    <property type="match status" value="1"/>
</dbReference>
<reference evidence="5 6" key="1">
    <citation type="submission" date="2020-08" db="EMBL/GenBank/DDBJ databases">
        <title>The Agave Microbiome: Exploring the role of microbial communities in plant adaptations to desert environments.</title>
        <authorList>
            <person name="Partida-Martinez L.P."/>
        </authorList>
    </citation>
    <scope>NUCLEOTIDE SEQUENCE [LARGE SCALE GENOMIC DNA]</scope>
    <source>
        <strain evidence="5 6">AS2.23</strain>
    </source>
</reference>
<dbReference type="InterPro" id="IPR013216">
    <property type="entry name" value="Methyltransf_11"/>
</dbReference>
<dbReference type="Gene3D" id="3.40.50.150">
    <property type="entry name" value="Vaccinia Virus protein VP39"/>
    <property type="match status" value="1"/>
</dbReference>
<evidence type="ECO:0000256" key="3">
    <source>
        <dbReference type="ARBA" id="ARBA00022679"/>
    </source>
</evidence>
<dbReference type="AlphaFoldDB" id="A0A7W4TJ42"/>
<proteinExistence type="inferred from homology"/>
<dbReference type="CDD" id="cd02440">
    <property type="entry name" value="AdoMet_MTases"/>
    <property type="match status" value="1"/>
</dbReference>
<evidence type="ECO:0000256" key="2">
    <source>
        <dbReference type="ARBA" id="ARBA00022603"/>
    </source>
</evidence>
<dbReference type="EMBL" id="JACHVY010000001">
    <property type="protein sequence ID" value="MBB2899840.1"/>
    <property type="molecule type" value="Genomic_DNA"/>
</dbReference>
<feature type="domain" description="Methyltransferase type 11" evidence="4">
    <location>
        <begin position="43"/>
        <end position="132"/>
    </location>
</feature>
<dbReference type="RefSeq" id="WP_183390340.1">
    <property type="nucleotide sequence ID" value="NZ_JACHVY010000001.1"/>
</dbReference>
<keyword evidence="3 5" id="KW-0808">Transferase</keyword>
<comment type="caution">
    <text evidence="5">The sequence shown here is derived from an EMBL/GenBank/DDBJ whole genome shotgun (WGS) entry which is preliminary data.</text>
</comment>
<accession>A0A7W4TJ42</accession>
<dbReference type="PANTHER" id="PTHR44942">
    <property type="entry name" value="METHYLTRANSF_11 DOMAIN-CONTAINING PROTEIN"/>
    <property type="match status" value="1"/>
</dbReference>
<dbReference type="PANTHER" id="PTHR44942:SF4">
    <property type="entry name" value="METHYLTRANSFERASE TYPE 11 DOMAIN-CONTAINING PROTEIN"/>
    <property type="match status" value="1"/>
</dbReference>
<evidence type="ECO:0000259" key="4">
    <source>
        <dbReference type="Pfam" id="PF08241"/>
    </source>
</evidence>
<name>A0A7W4TJ42_KINRA</name>
<organism evidence="5 6">
    <name type="scientific">Kineococcus radiotolerans</name>
    <dbReference type="NCBI Taxonomy" id="131568"/>
    <lineage>
        <taxon>Bacteria</taxon>
        <taxon>Bacillati</taxon>
        <taxon>Actinomycetota</taxon>
        <taxon>Actinomycetes</taxon>
        <taxon>Kineosporiales</taxon>
        <taxon>Kineosporiaceae</taxon>
        <taxon>Kineococcus</taxon>
    </lineage>
</organism>
<comment type="similarity">
    <text evidence="1">Belongs to the methyltransferase superfamily.</text>
</comment>
<dbReference type="InterPro" id="IPR051052">
    <property type="entry name" value="Diverse_substrate_MTase"/>
</dbReference>
<dbReference type="Proteomes" id="UP000533269">
    <property type="component" value="Unassembled WGS sequence"/>
</dbReference>
<gene>
    <name evidence="5" type="ORF">FHR75_000628</name>
</gene>
<dbReference type="GO" id="GO:0008757">
    <property type="term" value="F:S-adenosylmethionine-dependent methyltransferase activity"/>
    <property type="evidence" value="ECO:0007669"/>
    <property type="project" value="InterPro"/>
</dbReference>
<dbReference type="SUPFAM" id="SSF53335">
    <property type="entry name" value="S-adenosyl-L-methionine-dependent methyltransferases"/>
    <property type="match status" value="1"/>
</dbReference>
<sequence length="256" mass="27649">MSGPGHFERRAEVYDRARPPYPQALWDRLRDLGLLRPGARVVELGAGSGLATAPLVAAGARVTAVEPGPALAGLLRRRLPAVTVHETTAEAARFDPGSFDLAVAATAVHWFDLDVVLPALHGWLRPDGALVVLRHAFGDPTVAPTPFRARVAAITGRRSGPPRLGPGELDTQEWAARLGEGGRFAPSHVEEFRWRAELSADGVRDLFSTFSDWSPDEVAEAGRAVEDLGGRVVEHYVAPLIVLRRRRVPPVLRSAV</sequence>
<keyword evidence="2 5" id="KW-0489">Methyltransferase</keyword>
<reference evidence="5 6" key="2">
    <citation type="submission" date="2020-08" db="EMBL/GenBank/DDBJ databases">
        <authorList>
            <person name="Partida-Martinez L."/>
            <person name="Huntemann M."/>
            <person name="Clum A."/>
            <person name="Wang J."/>
            <person name="Palaniappan K."/>
            <person name="Ritter S."/>
            <person name="Chen I.-M."/>
            <person name="Stamatis D."/>
            <person name="Reddy T."/>
            <person name="O'Malley R."/>
            <person name="Daum C."/>
            <person name="Shapiro N."/>
            <person name="Ivanova N."/>
            <person name="Kyrpides N."/>
            <person name="Woyke T."/>
        </authorList>
    </citation>
    <scope>NUCLEOTIDE SEQUENCE [LARGE SCALE GENOMIC DNA]</scope>
    <source>
        <strain evidence="5 6">AS2.23</strain>
    </source>
</reference>
<dbReference type="InterPro" id="IPR029063">
    <property type="entry name" value="SAM-dependent_MTases_sf"/>
</dbReference>
<evidence type="ECO:0000256" key="1">
    <source>
        <dbReference type="ARBA" id="ARBA00008361"/>
    </source>
</evidence>
<dbReference type="GO" id="GO:0032259">
    <property type="term" value="P:methylation"/>
    <property type="evidence" value="ECO:0007669"/>
    <property type="project" value="UniProtKB-KW"/>
</dbReference>
<evidence type="ECO:0000313" key="6">
    <source>
        <dbReference type="Proteomes" id="UP000533269"/>
    </source>
</evidence>
<protein>
    <submittedName>
        <fullName evidence="5">SAM-dependent methyltransferase</fullName>
    </submittedName>
</protein>
<evidence type="ECO:0000313" key="5">
    <source>
        <dbReference type="EMBL" id="MBB2899840.1"/>
    </source>
</evidence>